<name>A0A1W6L534_9BURK</name>
<accession>A0A1W6L534</accession>
<evidence type="ECO:0000313" key="4">
    <source>
        <dbReference type="Proteomes" id="UP000193427"/>
    </source>
</evidence>
<feature type="compositionally biased region" description="Polar residues" evidence="1">
    <location>
        <begin position="218"/>
        <end position="231"/>
    </location>
</feature>
<evidence type="ECO:0000256" key="1">
    <source>
        <dbReference type="SAM" id="MobiDB-lite"/>
    </source>
</evidence>
<gene>
    <name evidence="3" type="ORF">A4W93_04770</name>
</gene>
<dbReference type="Pfam" id="PF10881">
    <property type="entry name" value="DUF2726"/>
    <property type="match status" value="1"/>
</dbReference>
<evidence type="ECO:0000313" key="3">
    <source>
        <dbReference type="EMBL" id="ARN19280.1"/>
    </source>
</evidence>
<feature type="region of interest" description="Disordered" evidence="1">
    <location>
        <begin position="212"/>
        <end position="254"/>
    </location>
</feature>
<evidence type="ECO:0000259" key="2">
    <source>
        <dbReference type="Pfam" id="PF10881"/>
    </source>
</evidence>
<dbReference type="AlphaFoldDB" id="A0A1W6L534"/>
<dbReference type="STRING" id="946333.A4W93_04770"/>
<sequence>MAVAIVMPLLTILVLRGRKPPPPKPLPANWDLTGRPVFTADERRIYRLLREALPHHVILSKLPLVRFCQPTDVTTVRYWYDLLGSNHVTFAVCSANGRVLAAIDLDVERGHSSRVMKIKQSVLEACRVRYLVCPADHLPSVAELQLLVPHSGAAARAPLPAPSLNEARDSLASTVATRRAERTALWQDSSLFQDSFFAMDSRFDSSFTGSDFSTLSDPQGNAPSSVGQRTSGFGHDVGGIVDDDDPRMASGARR</sequence>
<proteinExistence type="predicted"/>
<dbReference type="Proteomes" id="UP000193427">
    <property type="component" value="Chromosome"/>
</dbReference>
<dbReference type="EMBL" id="CP015118">
    <property type="protein sequence ID" value="ARN19280.1"/>
    <property type="molecule type" value="Genomic_DNA"/>
</dbReference>
<organism evidence="3 4">
    <name type="scientific">Piscinibacter gummiphilus</name>
    <dbReference type="NCBI Taxonomy" id="946333"/>
    <lineage>
        <taxon>Bacteria</taxon>
        <taxon>Pseudomonadati</taxon>
        <taxon>Pseudomonadota</taxon>
        <taxon>Betaproteobacteria</taxon>
        <taxon>Burkholderiales</taxon>
        <taxon>Sphaerotilaceae</taxon>
        <taxon>Piscinibacter</taxon>
    </lineage>
</organism>
<feature type="domain" description="DUF2726" evidence="2">
    <location>
        <begin position="35"/>
        <end position="126"/>
    </location>
</feature>
<reference evidence="3 4" key="1">
    <citation type="submission" date="2016-04" db="EMBL/GenBank/DDBJ databases">
        <title>Complete genome sequence of natural rubber-degrading, novel Gram-negative bacterium, Rhizobacter gummiphilus strain NS21.</title>
        <authorList>
            <person name="Tabata M."/>
            <person name="Kasai D."/>
            <person name="Fukuda M."/>
        </authorList>
    </citation>
    <scope>NUCLEOTIDE SEQUENCE [LARGE SCALE GENOMIC DNA]</scope>
    <source>
        <strain evidence="3 4">NS21</strain>
    </source>
</reference>
<dbReference type="KEGG" id="rgu:A4W93_04770"/>
<dbReference type="InterPro" id="IPR024402">
    <property type="entry name" value="DUF2726"/>
</dbReference>
<protein>
    <recommendedName>
        <fullName evidence="2">DUF2726 domain-containing protein</fullName>
    </recommendedName>
</protein>
<keyword evidence="4" id="KW-1185">Reference proteome</keyword>